<evidence type="ECO:0000259" key="3">
    <source>
        <dbReference type="Pfam" id="PF01082"/>
    </source>
</evidence>
<reference evidence="6" key="1">
    <citation type="submission" date="2021-04" db="EMBL/GenBank/DDBJ databases">
        <authorList>
            <consortium name="Molecular Ecology Group"/>
        </authorList>
    </citation>
    <scope>NUCLEOTIDE SEQUENCE</scope>
</reference>
<dbReference type="InterPro" id="IPR024548">
    <property type="entry name" value="Cu2_monoox_C"/>
</dbReference>
<dbReference type="Gene3D" id="2.60.120.310">
    <property type="entry name" value="Copper type II, ascorbate-dependent monooxygenase, N-terminal domain"/>
    <property type="match status" value="1"/>
</dbReference>
<dbReference type="Proteomes" id="UP000678393">
    <property type="component" value="Unassembled WGS sequence"/>
</dbReference>
<dbReference type="InterPro" id="IPR000323">
    <property type="entry name" value="Cu2_ascorb_mOase_N"/>
</dbReference>
<evidence type="ECO:0000259" key="5">
    <source>
        <dbReference type="Pfam" id="PF24784"/>
    </source>
</evidence>
<dbReference type="InterPro" id="IPR036939">
    <property type="entry name" value="Cu2_ascorb_mOase_N_sf"/>
</dbReference>
<evidence type="ECO:0000256" key="1">
    <source>
        <dbReference type="ARBA" id="ARBA00023157"/>
    </source>
</evidence>
<keyword evidence="7" id="KW-1185">Reference proteome</keyword>
<organism evidence="6 7">
    <name type="scientific">Candidula unifasciata</name>
    <dbReference type="NCBI Taxonomy" id="100452"/>
    <lineage>
        <taxon>Eukaryota</taxon>
        <taxon>Metazoa</taxon>
        <taxon>Spiralia</taxon>
        <taxon>Lophotrochozoa</taxon>
        <taxon>Mollusca</taxon>
        <taxon>Gastropoda</taxon>
        <taxon>Heterobranchia</taxon>
        <taxon>Euthyneura</taxon>
        <taxon>Panpulmonata</taxon>
        <taxon>Eupulmonata</taxon>
        <taxon>Stylommatophora</taxon>
        <taxon>Helicina</taxon>
        <taxon>Helicoidea</taxon>
        <taxon>Geomitridae</taxon>
        <taxon>Candidula</taxon>
    </lineage>
</organism>
<dbReference type="OrthoDB" id="129121at2759"/>
<evidence type="ECO:0000313" key="6">
    <source>
        <dbReference type="EMBL" id="CAG5125662.1"/>
    </source>
</evidence>
<feature type="non-terminal residue" evidence="6">
    <location>
        <position position="1"/>
    </location>
</feature>
<dbReference type="GO" id="GO:0004500">
    <property type="term" value="F:dopamine beta-monooxygenase activity"/>
    <property type="evidence" value="ECO:0007669"/>
    <property type="project" value="InterPro"/>
</dbReference>
<evidence type="ECO:0000313" key="7">
    <source>
        <dbReference type="Proteomes" id="UP000678393"/>
    </source>
</evidence>
<dbReference type="InterPro" id="IPR014784">
    <property type="entry name" value="Cu2_ascorb_mOase-like_C"/>
</dbReference>
<accession>A0A8S3ZF33</accession>
<protein>
    <submittedName>
        <fullName evidence="6">Uncharacterized protein</fullName>
    </submittedName>
</protein>
<dbReference type="AlphaFoldDB" id="A0A8S3ZF33"/>
<dbReference type="InterPro" id="IPR000945">
    <property type="entry name" value="DBH-like"/>
</dbReference>
<dbReference type="Gene3D" id="2.60.120.230">
    <property type="match status" value="1"/>
</dbReference>
<dbReference type="SUPFAM" id="SSF49742">
    <property type="entry name" value="PHM/PNGase F"/>
    <property type="match status" value="2"/>
</dbReference>
<proteinExistence type="predicted"/>
<evidence type="ECO:0000256" key="2">
    <source>
        <dbReference type="ARBA" id="ARBA00023180"/>
    </source>
</evidence>
<dbReference type="PANTHER" id="PTHR10157">
    <property type="entry name" value="DOPAMINE BETA HYDROXYLASE RELATED"/>
    <property type="match status" value="1"/>
</dbReference>
<sequence length="473" mass="52668">VGFSALLTTSLGFHDFQEQIPNGNNVPHPCKANYRWPGVGHENPLGGGDRNTFGLDFQKAGYKWTPALCKSDSDGDGKTNGEELGDPNCAWKFGTLPPRTVNISHPGVCDPYDSQLCKGKNTFLSCEMERFEACSVLNNSDVHTLELRFNQTKVPPSETNYYCMTFDLPSDQDYHIIANEPIIDKVNILHHMVMYGCENAEDAYMPVPQACGMSAQGKCGSMICGWTVGSSGDCFGDKVGFRFGKTSYKRVRLEIHYNNPFLVDNYIDSSGLRLYYRPAKTGVQDLAIFITGQLYLEIPPGQSTVEHVGLCPSECTRDVIAQPVKVISATNHMHYMGKTMKIEVFRSGTNIKELTNDQHYSYDSPVDHTHEPPFDLLPGDEIRTTCVYNSLSTDRYVYYGEGTSDEMCYGFLTYYPKDAVKRTMCVSHGSMSMCDIYSGTPVEGCDWVAFTNFTANAKIVNDVTKNCNLNGFC</sequence>
<keyword evidence="1" id="KW-1015">Disulfide bond</keyword>
<feature type="domain" description="Temptin Cys/Cys disulfide" evidence="5">
    <location>
        <begin position="12"/>
        <end position="108"/>
    </location>
</feature>
<feature type="domain" description="Copper type II ascorbate-dependent monooxygenase C-terminal" evidence="4">
    <location>
        <begin position="295"/>
        <end position="434"/>
    </location>
</feature>
<feature type="non-terminal residue" evidence="6">
    <location>
        <position position="473"/>
    </location>
</feature>
<gene>
    <name evidence="6" type="ORF">CUNI_LOCUS11220</name>
</gene>
<evidence type="ECO:0000259" key="4">
    <source>
        <dbReference type="Pfam" id="PF03712"/>
    </source>
</evidence>
<dbReference type="GO" id="GO:0005507">
    <property type="term" value="F:copper ion binding"/>
    <property type="evidence" value="ECO:0007669"/>
    <property type="project" value="InterPro"/>
</dbReference>
<comment type="caution">
    <text evidence="6">The sequence shown here is derived from an EMBL/GenBank/DDBJ whole genome shotgun (WGS) entry which is preliminary data.</text>
</comment>
<dbReference type="InterPro" id="IPR057626">
    <property type="entry name" value="S-S_Temptin"/>
</dbReference>
<keyword evidence="2" id="KW-0325">Glycoprotein</keyword>
<name>A0A8S3ZF33_9EUPU</name>
<dbReference type="Pfam" id="PF01082">
    <property type="entry name" value="Cu2_monooxygen"/>
    <property type="match status" value="1"/>
</dbReference>
<dbReference type="Pfam" id="PF24784">
    <property type="entry name" value="Temptin_C"/>
    <property type="match status" value="1"/>
</dbReference>
<dbReference type="Pfam" id="PF03712">
    <property type="entry name" value="Cu2_monoox_C"/>
    <property type="match status" value="1"/>
</dbReference>
<feature type="domain" description="Copper type II ascorbate-dependent monooxygenase N-terminal" evidence="3">
    <location>
        <begin position="146"/>
        <end position="260"/>
    </location>
</feature>
<dbReference type="EMBL" id="CAJHNH020002121">
    <property type="protein sequence ID" value="CAG5125662.1"/>
    <property type="molecule type" value="Genomic_DNA"/>
</dbReference>
<dbReference type="InterPro" id="IPR008977">
    <property type="entry name" value="PHM/PNGase_F_dom_sf"/>
</dbReference>
<dbReference type="PANTHER" id="PTHR10157:SF23">
    <property type="entry name" value="MOXD1 HOMOLOG 1"/>
    <property type="match status" value="1"/>
</dbReference>